<accession>A0A2H3D9N1</accession>
<gene>
    <name evidence="1" type="ORF">ARMGADRAFT_194036</name>
</gene>
<dbReference type="Proteomes" id="UP000217790">
    <property type="component" value="Unassembled WGS sequence"/>
</dbReference>
<name>A0A2H3D9N1_ARMGA</name>
<proteinExistence type="predicted"/>
<organism evidence="1 2">
    <name type="scientific">Armillaria gallica</name>
    <name type="common">Bulbous honey fungus</name>
    <name type="synonym">Armillaria bulbosa</name>
    <dbReference type="NCBI Taxonomy" id="47427"/>
    <lineage>
        <taxon>Eukaryota</taxon>
        <taxon>Fungi</taxon>
        <taxon>Dikarya</taxon>
        <taxon>Basidiomycota</taxon>
        <taxon>Agaricomycotina</taxon>
        <taxon>Agaricomycetes</taxon>
        <taxon>Agaricomycetidae</taxon>
        <taxon>Agaricales</taxon>
        <taxon>Marasmiineae</taxon>
        <taxon>Physalacriaceae</taxon>
        <taxon>Armillaria</taxon>
    </lineage>
</organism>
<dbReference type="AlphaFoldDB" id="A0A2H3D9N1"/>
<reference evidence="2" key="1">
    <citation type="journal article" date="2017" name="Nat. Ecol. Evol.">
        <title>Genome expansion and lineage-specific genetic innovations in the forest pathogenic fungi Armillaria.</title>
        <authorList>
            <person name="Sipos G."/>
            <person name="Prasanna A.N."/>
            <person name="Walter M.C."/>
            <person name="O'Connor E."/>
            <person name="Balint B."/>
            <person name="Krizsan K."/>
            <person name="Kiss B."/>
            <person name="Hess J."/>
            <person name="Varga T."/>
            <person name="Slot J."/>
            <person name="Riley R."/>
            <person name="Boka B."/>
            <person name="Rigling D."/>
            <person name="Barry K."/>
            <person name="Lee J."/>
            <person name="Mihaltcheva S."/>
            <person name="LaButti K."/>
            <person name="Lipzen A."/>
            <person name="Waldron R."/>
            <person name="Moloney N.M."/>
            <person name="Sperisen C."/>
            <person name="Kredics L."/>
            <person name="Vagvoelgyi C."/>
            <person name="Patrignani A."/>
            <person name="Fitzpatrick D."/>
            <person name="Nagy I."/>
            <person name="Doyle S."/>
            <person name="Anderson J.B."/>
            <person name="Grigoriev I.V."/>
            <person name="Gueldener U."/>
            <person name="Muensterkoetter M."/>
            <person name="Nagy L.G."/>
        </authorList>
    </citation>
    <scope>NUCLEOTIDE SEQUENCE [LARGE SCALE GENOMIC DNA]</scope>
    <source>
        <strain evidence="2">Ar21-2</strain>
    </source>
</reference>
<dbReference type="EMBL" id="KZ293660">
    <property type="protein sequence ID" value="PBK91965.1"/>
    <property type="molecule type" value="Genomic_DNA"/>
</dbReference>
<evidence type="ECO:0000313" key="1">
    <source>
        <dbReference type="EMBL" id="PBK91965.1"/>
    </source>
</evidence>
<keyword evidence="2" id="KW-1185">Reference proteome</keyword>
<dbReference type="InParanoid" id="A0A2H3D9N1"/>
<evidence type="ECO:0000313" key="2">
    <source>
        <dbReference type="Proteomes" id="UP000217790"/>
    </source>
</evidence>
<protein>
    <submittedName>
        <fullName evidence="1">Uncharacterized protein</fullName>
    </submittedName>
</protein>
<sequence length="84" mass="9757">MSRSTFFERHIETASCQTFGAIINTFTETIQTYLRCYRRGQKQEISHHDSHPGFSPYRSQFDTFSRGGAQSTSIVRLYTLSNRL</sequence>